<sequence length="66" mass="7560">MEAKQLGFAKRVYRLADARGHAFDANVYLSLRADGWNAEGALFYARRAYCGQRKAWRPRGLRLDIA</sequence>
<dbReference type="EMBL" id="BAAAEN010000002">
    <property type="protein sequence ID" value="GAA0493531.1"/>
    <property type="molecule type" value="Genomic_DNA"/>
</dbReference>
<reference evidence="2" key="1">
    <citation type="journal article" date="2019" name="Int. J. Syst. Evol. Microbiol.">
        <title>The Global Catalogue of Microorganisms (GCM) 10K type strain sequencing project: providing services to taxonomists for standard genome sequencing and annotation.</title>
        <authorList>
            <consortium name="The Broad Institute Genomics Platform"/>
            <consortium name="The Broad Institute Genome Sequencing Center for Infectious Disease"/>
            <person name="Wu L."/>
            <person name="Ma J."/>
        </authorList>
    </citation>
    <scope>NUCLEOTIDE SEQUENCE [LARGE SCALE GENOMIC DNA]</scope>
    <source>
        <strain evidence="2">JCM 14330</strain>
    </source>
</reference>
<dbReference type="Proteomes" id="UP001501706">
    <property type="component" value="Unassembled WGS sequence"/>
</dbReference>
<comment type="caution">
    <text evidence="1">The sequence shown here is derived from an EMBL/GenBank/DDBJ whole genome shotgun (WGS) entry which is preliminary data.</text>
</comment>
<gene>
    <name evidence="1" type="ORF">GCM10009097_06720</name>
</gene>
<proteinExistence type="predicted"/>
<accession>A0ABP3L9E3</accession>
<evidence type="ECO:0000313" key="1">
    <source>
        <dbReference type="EMBL" id="GAA0493531.1"/>
    </source>
</evidence>
<protein>
    <submittedName>
        <fullName evidence="1">Uncharacterized protein</fullName>
    </submittedName>
</protein>
<name>A0ABP3L9E3_9BURK</name>
<evidence type="ECO:0000313" key="2">
    <source>
        <dbReference type="Proteomes" id="UP001501706"/>
    </source>
</evidence>
<dbReference type="RefSeq" id="WP_343927136.1">
    <property type="nucleotide sequence ID" value="NZ_BAAAEN010000002.1"/>
</dbReference>
<organism evidence="1 2">
    <name type="scientific">Pigmentiphaga daeguensis</name>
    <dbReference type="NCBI Taxonomy" id="414049"/>
    <lineage>
        <taxon>Bacteria</taxon>
        <taxon>Pseudomonadati</taxon>
        <taxon>Pseudomonadota</taxon>
        <taxon>Betaproteobacteria</taxon>
        <taxon>Burkholderiales</taxon>
        <taxon>Alcaligenaceae</taxon>
        <taxon>Pigmentiphaga</taxon>
    </lineage>
</organism>
<keyword evidence="2" id="KW-1185">Reference proteome</keyword>